<keyword evidence="10" id="KW-1185">Reference proteome</keyword>
<evidence type="ECO:0000256" key="7">
    <source>
        <dbReference type="ARBA" id="ARBA00023237"/>
    </source>
</evidence>
<accession>A0A495IYN1</accession>
<dbReference type="EMBL" id="RBKU01000001">
    <property type="protein sequence ID" value="RKR81810.1"/>
    <property type="molecule type" value="Genomic_DNA"/>
</dbReference>
<comment type="caution">
    <text evidence="9">The sequence shown here is derived from an EMBL/GenBank/DDBJ whole genome shotgun (WGS) entry which is preliminary data.</text>
</comment>
<sequence length="449" mass="50196">MRLIKIYLVFTTCALMAFAAKAQVTTVPKAPLLTLKEAIELALKNNYNIKLSANNTTIAQNNVTLGNAGILPQLTGDASTTSSVQDNKQTRVDANGNYTVTQTNGVHNNTLNYGLNLNWTLFDGFAMFANLDQLKALNQLTQITARDTIQSTIADVIDTYYNLVNQDEQVKALKGAIEISRTQLRYANDKFEVGRASRLDVLNAEVNVNTDTSSLLAQIQQYKSIQIRMNQLMVRDLRTDFSVTDTIIIDQKIMLADIINQAQTANPTILASQINRSLAEINLRQVKATRYPSLGFTTGYGFTNSKTPAGYPLRQQDVKGLNYGLTASINIFDGFNQSRKERNARIQIDNAAINLTKSKQAIEAQINTFYINYISGLDQVKLNQYNVGIAKRNLDISLEKYKLGNITPLEIREAQKNYLDAQSRYFQSQYQAKSAEITLKEITNNIKIE</sequence>
<dbReference type="InterPro" id="IPR051906">
    <property type="entry name" value="TolC-like"/>
</dbReference>
<evidence type="ECO:0000256" key="2">
    <source>
        <dbReference type="ARBA" id="ARBA00007613"/>
    </source>
</evidence>
<evidence type="ECO:0000256" key="4">
    <source>
        <dbReference type="ARBA" id="ARBA00022452"/>
    </source>
</evidence>
<dbReference type="Pfam" id="PF02321">
    <property type="entry name" value="OEP"/>
    <property type="match status" value="2"/>
</dbReference>
<feature type="signal peptide" evidence="8">
    <location>
        <begin position="1"/>
        <end position="22"/>
    </location>
</feature>
<dbReference type="GO" id="GO:0015562">
    <property type="term" value="F:efflux transmembrane transporter activity"/>
    <property type="evidence" value="ECO:0007669"/>
    <property type="project" value="InterPro"/>
</dbReference>
<comment type="subcellular location">
    <subcellularLocation>
        <location evidence="1">Cell outer membrane</location>
    </subcellularLocation>
</comment>
<keyword evidence="7" id="KW-0998">Cell outer membrane</keyword>
<organism evidence="9 10">
    <name type="scientific">Mucilaginibacter gracilis</name>
    <dbReference type="NCBI Taxonomy" id="423350"/>
    <lineage>
        <taxon>Bacteria</taxon>
        <taxon>Pseudomonadati</taxon>
        <taxon>Bacteroidota</taxon>
        <taxon>Sphingobacteriia</taxon>
        <taxon>Sphingobacteriales</taxon>
        <taxon>Sphingobacteriaceae</taxon>
        <taxon>Mucilaginibacter</taxon>
    </lineage>
</organism>
<dbReference type="Proteomes" id="UP000268007">
    <property type="component" value="Unassembled WGS sequence"/>
</dbReference>
<gene>
    <name evidence="9" type="ORF">BDD43_1966</name>
</gene>
<dbReference type="SUPFAM" id="SSF56954">
    <property type="entry name" value="Outer membrane efflux proteins (OEP)"/>
    <property type="match status" value="1"/>
</dbReference>
<evidence type="ECO:0000256" key="8">
    <source>
        <dbReference type="SAM" id="SignalP"/>
    </source>
</evidence>
<evidence type="ECO:0000256" key="3">
    <source>
        <dbReference type="ARBA" id="ARBA00022448"/>
    </source>
</evidence>
<proteinExistence type="inferred from homology"/>
<evidence type="ECO:0000256" key="1">
    <source>
        <dbReference type="ARBA" id="ARBA00004442"/>
    </source>
</evidence>
<name>A0A495IYN1_9SPHI</name>
<keyword evidence="3" id="KW-0813">Transport</keyword>
<dbReference type="RefSeq" id="WP_246001513.1">
    <property type="nucleotide sequence ID" value="NZ_RBKU01000001.1"/>
</dbReference>
<keyword evidence="5" id="KW-0812">Transmembrane</keyword>
<dbReference type="GO" id="GO:0015288">
    <property type="term" value="F:porin activity"/>
    <property type="evidence" value="ECO:0007669"/>
    <property type="project" value="TreeGrafter"/>
</dbReference>
<keyword evidence="4" id="KW-1134">Transmembrane beta strand</keyword>
<keyword evidence="6" id="KW-0472">Membrane</keyword>
<dbReference type="PANTHER" id="PTHR30026:SF20">
    <property type="entry name" value="OUTER MEMBRANE PROTEIN TOLC"/>
    <property type="match status" value="1"/>
</dbReference>
<evidence type="ECO:0000256" key="5">
    <source>
        <dbReference type="ARBA" id="ARBA00022692"/>
    </source>
</evidence>
<comment type="similarity">
    <text evidence="2">Belongs to the outer membrane factor (OMF) (TC 1.B.17) family.</text>
</comment>
<protein>
    <submittedName>
        <fullName evidence="9">Outer membrane protein TolC</fullName>
    </submittedName>
</protein>
<dbReference type="PANTHER" id="PTHR30026">
    <property type="entry name" value="OUTER MEMBRANE PROTEIN TOLC"/>
    <property type="match status" value="1"/>
</dbReference>
<evidence type="ECO:0000256" key="6">
    <source>
        <dbReference type="ARBA" id="ARBA00023136"/>
    </source>
</evidence>
<evidence type="ECO:0000313" key="9">
    <source>
        <dbReference type="EMBL" id="RKR81810.1"/>
    </source>
</evidence>
<dbReference type="AlphaFoldDB" id="A0A495IYN1"/>
<keyword evidence="8" id="KW-0732">Signal</keyword>
<dbReference type="GO" id="GO:0009279">
    <property type="term" value="C:cell outer membrane"/>
    <property type="evidence" value="ECO:0007669"/>
    <property type="project" value="UniProtKB-SubCell"/>
</dbReference>
<evidence type="ECO:0000313" key="10">
    <source>
        <dbReference type="Proteomes" id="UP000268007"/>
    </source>
</evidence>
<dbReference type="InterPro" id="IPR003423">
    <property type="entry name" value="OMP_efflux"/>
</dbReference>
<dbReference type="GO" id="GO:1990281">
    <property type="term" value="C:efflux pump complex"/>
    <property type="evidence" value="ECO:0007669"/>
    <property type="project" value="TreeGrafter"/>
</dbReference>
<reference evidence="9 10" key="1">
    <citation type="submission" date="2018-10" db="EMBL/GenBank/DDBJ databases">
        <title>Genomic Encyclopedia of Archaeal and Bacterial Type Strains, Phase II (KMG-II): from individual species to whole genera.</title>
        <authorList>
            <person name="Goeker M."/>
        </authorList>
    </citation>
    <scope>NUCLEOTIDE SEQUENCE [LARGE SCALE GENOMIC DNA]</scope>
    <source>
        <strain evidence="9 10">DSM 18602</strain>
    </source>
</reference>
<dbReference type="Gene3D" id="1.20.1600.10">
    <property type="entry name" value="Outer membrane efflux proteins (OEP)"/>
    <property type="match status" value="1"/>
</dbReference>
<feature type="chain" id="PRO_5019762288" evidence="8">
    <location>
        <begin position="23"/>
        <end position="449"/>
    </location>
</feature>